<comment type="caution">
    <text evidence="1">The sequence shown here is derived from an EMBL/GenBank/DDBJ whole genome shotgun (WGS) entry which is preliminary data.</text>
</comment>
<keyword evidence="2" id="KW-1185">Reference proteome</keyword>
<protein>
    <submittedName>
        <fullName evidence="1">Uncharacterized protein</fullName>
    </submittedName>
</protein>
<reference evidence="1" key="1">
    <citation type="submission" date="2019-12" db="EMBL/GenBank/DDBJ databases">
        <title>High-Quality draft genome sequences of three cyanobacteria isolated from the limestone walls of the Old Cathedral of Coimbra.</title>
        <authorList>
            <person name="Tiago I."/>
            <person name="Soares F."/>
            <person name="Portugal A."/>
        </authorList>
    </citation>
    <scope>NUCLEOTIDE SEQUENCE</scope>
    <source>
        <strain evidence="1">A</strain>
    </source>
</reference>
<sequence length="100" mass="11641">MADSVTPSDIAKMITILEGLEDLIERILQDAWLRVSDLFPEDFKEAPRQDAGSEGLRRYLKIRAFFADPTQHPISRQDLETYCQNYWLPIDDSAEFFFPD</sequence>
<name>A0A8J7Z4G1_9CYAN</name>
<evidence type="ECO:0000313" key="2">
    <source>
        <dbReference type="Proteomes" id="UP000646053"/>
    </source>
</evidence>
<dbReference type="AlphaFoldDB" id="A0A8J7Z4G1"/>
<accession>A0A8J7Z4G1</accession>
<evidence type="ECO:0000313" key="1">
    <source>
        <dbReference type="EMBL" id="NDJ19807.1"/>
    </source>
</evidence>
<dbReference type="EMBL" id="WVIE01000041">
    <property type="protein sequence ID" value="NDJ19807.1"/>
    <property type="molecule type" value="Genomic_DNA"/>
</dbReference>
<organism evidence="1 2">
    <name type="scientific">Myxacorys almedinensis A</name>
    <dbReference type="NCBI Taxonomy" id="2690445"/>
    <lineage>
        <taxon>Bacteria</taxon>
        <taxon>Bacillati</taxon>
        <taxon>Cyanobacteriota</taxon>
        <taxon>Cyanophyceae</taxon>
        <taxon>Leptolyngbyales</taxon>
        <taxon>Leptolyngbyaceae</taxon>
        <taxon>Myxacorys</taxon>
        <taxon>Myxacorys almedinensis</taxon>
    </lineage>
</organism>
<dbReference type="RefSeq" id="WP_162425349.1">
    <property type="nucleotide sequence ID" value="NZ_WVIE01000041.1"/>
</dbReference>
<dbReference type="Proteomes" id="UP000646053">
    <property type="component" value="Unassembled WGS sequence"/>
</dbReference>
<gene>
    <name evidence="1" type="ORF">GS601_21370</name>
</gene>
<proteinExistence type="predicted"/>